<keyword evidence="6" id="KW-0963">Cytoplasm</keyword>
<dbReference type="Pfam" id="PF00132">
    <property type="entry name" value="Hexapep"/>
    <property type="match status" value="2"/>
</dbReference>
<reference evidence="8 9" key="1">
    <citation type="submission" date="2020-08" db="EMBL/GenBank/DDBJ databases">
        <title>Bridging the membrane lipid divide: bacteria of the FCB group superphylum have the potential to synthesize archaeal ether lipids.</title>
        <authorList>
            <person name="Villanueva L."/>
            <person name="Von Meijenfeldt F.A.B."/>
            <person name="Westbye A.B."/>
            <person name="Yadav S."/>
            <person name="Hopmans E.C."/>
            <person name="Dutilh B.E."/>
            <person name="Sinninghe Damste J.S."/>
        </authorList>
    </citation>
    <scope>NUCLEOTIDE SEQUENCE [LARGE SCALE GENOMIC DNA]</scope>
    <source>
        <strain evidence="8">NIOZ-UU100</strain>
    </source>
</reference>
<dbReference type="HAMAP" id="MF_00387">
    <property type="entry name" value="LpxA"/>
    <property type="match status" value="1"/>
</dbReference>
<keyword evidence="4 6" id="KW-0443">Lipid metabolism</keyword>
<evidence type="ECO:0000256" key="2">
    <source>
        <dbReference type="ARBA" id="ARBA00022556"/>
    </source>
</evidence>
<evidence type="ECO:0000256" key="6">
    <source>
        <dbReference type="HAMAP-Rule" id="MF_00387"/>
    </source>
</evidence>
<comment type="similarity">
    <text evidence="6">Belongs to the transferase hexapeptide repeat family. LpxA subfamily.</text>
</comment>
<name>A0A8J6PBI0_9GAMM</name>
<evidence type="ECO:0000256" key="4">
    <source>
        <dbReference type="ARBA" id="ARBA00023098"/>
    </source>
</evidence>
<evidence type="ECO:0000313" key="8">
    <source>
        <dbReference type="EMBL" id="MBC8520086.1"/>
    </source>
</evidence>
<comment type="subcellular location">
    <subcellularLocation>
        <location evidence="6">Cytoplasm</location>
    </subcellularLocation>
</comment>
<keyword evidence="1 6" id="KW-0444">Lipid biosynthesis</keyword>
<dbReference type="InterPro" id="IPR037157">
    <property type="entry name" value="Acetyltransf_C_sf"/>
</dbReference>
<feature type="domain" description="UDP N-acetylglucosamine O-acyltransferase C-terminal" evidence="7">
    <location>
        <begin position="175"/>
        <end position="257"/>
    </location>
</feature>
<dbReference type="InterPro" id="IPR011004">
    <property type="entry name" value="Trimer_LpxA-like_sf"/>
</dbReference>
<protein>
    <recommendedName>
        <fullName evidence="6">Acyl-[acyl-carrier-protein]--UDP-N-acetylglucosamine O-acyltransferase</fullName>
        <shortName evidence="6">UDP-N-acetylglucosamine acyltransferase</shortName>
        <ecNumber evidence="6">2.3.1.129</ecNumber>
    </recommendedName>
</protein>
<dbReference type="CDD" id="cd03351">
    <property type="entry name" value="LbH_UDP-GlcNAc_AT"/>
    <property type="match status" value="1"/>
</dbReference>
<dbReference type="PANTHER" id="PTHR43480:SF1">
    <property type="entry name" value="ACYL-[ACYL-CARRIER-PROTEIN]--UDP-N-ACETYLGLUCOSAMINE O-ACYLTRANSFERASE, MITOCHONDRIAL-RELATED"/>
    <property type="match status" value="1"/>
</dbReference>
<keyword evidence="3 6" id="KW-0808">Transferase</keyword>
<evidence type="ECO:0000256" key="3">
    <source>
        <dbReference type="ARBA" id="ARBA00022679"/>
    </source>
</evidence>
<dbReference type="GO" id="GO:0005737">
    <property type="term" value="C:cytoplasm"/>
    <property type="evidence" value="ECO:0007669"/>
    <property type="project" value="UniProtKB-SubCell"/>
</dbReference>
<dbReference type="InterPro" id="IPR010137">
    <property type="entry name" value="Lipid_A_LpxA"/>
</dbReference>
<dbReference type="SUPFAM" id="SSF51161">
    <property type="entry name" value="Trimeric LpxA-like enzymes"/>
    <property type="match status" value="1"/>
</dbReference>
<dbReference type="AlphaFoldDB" id="A0A8J6PBI0"/>
<dbReference type="Gene3D" id="2.160.10.10">
    <property type="entry name" value="Hexapeptide repeat proteins"/>
    <property type="match status" value="1"/>
</dbReference>
<dbReference type="UniPathway" id="UPA00359">
    <property type="reaction ID" value="UER00477"/>
</dbReference>
<keyword evidence="6" id="KW-0677">Repeat</keyword>
<proteinExistence type="inferred from homology"/>
<evidence type="ECO:0000256" key="5">
    <source>
        <dbReference type="ARBA" id="ARBA00023315"/>
    </source>
</evidence>
<dbReference type="PANTHER" id="PTHR43480">
    <property type="entry name" value="ACYL-[ACYL-CARRIER-PROTEIN]--UDP-N-ACETYLGLUCOSAMINE O-ACYLTRANSFERASE"/>
    <property type="match status" value="1"/>
</dbReference>
<dbReference type="PIRSF" id="PIRSF000456">
    <property type="entry name" value="UDP-GlcNAc_acltr"/>
    <property type="match status" value="1"/>
</dbReference>
<dbReference type="InterPro" id="IPR029098">
    <property type="entry name" value="Acetyltransf_C"/>
</dbReference>
<dbReference type="GO" id="GO:0008780">
    <property type="term" value="F:acyl-[acyl-carrier-protein]-UDP-N-acetylglucosamine O-acyltransferase activity"/>
    <property type="evidence" value="ECO:0007669"/>
    <property type="project" value="UniProtKB-UniRule"/>
</dbReference>
<evidence type="ECO:0000256" key="1">
    <source>
        <dbReference type="ARBA" id="ARBA00022516"/>
    </source>
</evidence>
<comment type="catalytic activity">
    <reaction evidence="6">
        <text>a (3R)-hydroxyacyl-[ACP] + UDP-N-acetyl-alpha-D-glucosamine = a UDP-3-O-[(3R)-3-hydroxyacyl]-N-acetyl-alpha-D-glucosamine + holo-[ACP]</text>
        <dbReference type="Rhea" id="RHEA:67812"/>
        <dbReference type="Rhea" id="RHEA-COMP:9685"/>
        <dbReference type="Rhea" id="RHEA-COMP:9945"/>
        <dbReference type="ChEBI" id="CHEBI:57705"/>
        <dbReference type="ChEBI" id="CHEBI:64479"/>
        <dbReference type="ChEBI" id="CHEBI:78827"/>
        <dbReference type="ChEBI" id="CHEBI:173225"/>
        <dbReference type="EC" id="2.3.1.129"/>
    </reaction>
</comment>
<dbReference type="Proteomes" id="UP000654401">
    <property type="component" value="Unassembled WGS sequence"/>
</dbReference>
<dbReference type="EC" id="2.3.1.129" evidence="6"/>
<dbReference type="NCBIfam" id="TIGR01852">
    <property type="entry name" value="lipid_A_lpxA"/>
    <property type="match status" value="1"/>
</dbReference>
<dbReference type="Pfam" id="PF13720">
    <property type="entry name" value="Acetyltransf_11"/>
    <property type="match status" value="1"/>
</dbReference>
<keyword evidence="5 6" id="KW-0012">Acyltransferase</keyword>
<organism evidence="8 9">
    <name type="scientific">Candidatus Thiopontia autotrophica</name>
    <dbReference type="NCBI Taxonomy" id="2841688"/>
    <lineage>
        <taxon>Bacteria</taxon>
        <taxon>Pseudomonadati</taxon>
        <taxon>Pseudomonadota</taxon>
        <taxon>Gammaproteobacteria</taxon>
        <taxon>Candidatus Thiopontia</taxon>
    </lineage>
</organism>
<dbReference type="EMBL" id="JACNFK010000034">
    <property type="protein sequence ID" value="MBC8520086.1"/>
    <property type="molecule type" value="Genomic_DNA"/>
</dbReference>
<keyword evidence="2 6" id="KW-0441">Lipid A biosynthesis</keyword>
<comment type="caution">
    <text evidence="8">The sequence shown here is derived from an EMBL/GenBank/DDBJ whole genome shotgun (WGS) entry which is preliminary data.</text>
</comment>
<dbReference type="InterPro" id="IPR001451">
    <property type="entry name" value="Hexapep"/>
</dbReference>
<evidence type="ECO:0000259" key="7">
    <source>
        <dbReference type="Pfam" id="PF13720"/>
    </source>
</evidence>
<dbReference type="NCBIfam" id="NF003657">
    <property type="entry name" value="PRK05289.1"/>
    <property type="match status" value="1"/>
</dbReference>
<comment type="subunit">
    <text evidence="6">Homotrimer.</text>
</comment>
<accession>A0A8J6PBI0</accession>
<dbReference type="GO" id="GO:0016020">
    <property type="term" value="C:membrane"/>
    <property type="evidence" value="ECO:0007669"/>
    <property type="project" value="GOC"/>
</dbReference>
<gene>
    <name evidence="6 8" type="primary">lpxA</name>
    <name evidence="8" type="ORF">H8D24_06750</name>
</gene>
<comment type="pathway">
    <text evidence="6">Glycolipid biosynthesis; lipid IV(A) biosynthesis; lipid IV(A) from (3R)-3-hydroxytetradecanoyl-[acyl-carrier-protein] and UDP-N-acetyl-alpha-D-glucosamine: step 1/6.</text>
</comment>
<dbReference type="Gene3D" id="1.20.1180.10">
    <property type="entry name" value="Udp N-acetylglucosamine O-acyltransferase, C-terminal domain"/>
    <property type="match status" value="1"/>
</dbReference>
<sequence length="259" mass="28177">MIHPTAIIDESAIIADRVEVGPYSVIGPDVAIGAGTKVESHVVIKGPTTIGENNHFFQFSSIGEDPQDLKYHGEPTLLEIGDNNTFRECCTVNRGTVGGGGVTRIGDHNLIMAYVHIAHDCIINNHVILVNNASLAGHVVIHDHVILGGFTLVSQFITIGSYAFSTMGSAINKNIPPYILVSGNLARPVSLNLIGLKRKGFDSEARKAMKQAFKMMFHSHDSLSEVISDIGELSYQHQELAIFHDFIKEHSESKNGVIR</sequence>
<evidence type="ECO:0000313" key="9">
    <source>
        <dbReference type="Proteomes" id="UP000654401"/>
    </source>
</evidence>
<comment type="function">
    <text evidence="6">Involved in the biosynthesis of lipid A, a phosphorylated glycolipid that anchors the lipopolysaccharide to the outer membrane of the cell.</text>
</comment>
<dbReference type="GO" id="GO:0009245">
    <property type="term" value="P:lipid A biosynthetic process"/>
    <property type="evidence" value="ECO:0007669"/>
    <property type="project" value="UniProtKB-UniRule"/>
</dbReference>